<comment type="caution">
    <text evidence="9">The sequence shown here is derived from an EMBL/GenBank/DDBJ whole genome shotgun (WGS) entry which is preliminary data.</text>
</comment>
<evidence type="ECO:0000256" key="4">
    <source>
        <dbReference type="ARBA" id="ARBA00022801"/>
    </source>
</evidence>
<proteinExistence type="inferred from homology"/>
<evidence type="ECO:0000256" key="6">
    <source>
        <dbReference type="ARBA" id="ARBA00023080"/>
    </source>
</evidence>
<evidence type="ECO:0000256" key="2">
    <source>
        <dbReference type="ARBA" id="ARBA00022723"/>
    </source>
</evidence>
<keyword evidence="5 7" id="KW-0460">Magnesium</keyword>
<dbReference type="NCBIfam" id="TIGR00042">
    <property type="entry name" value="RdgB/HAM1 family non-canonical purine NTP pyrophosphatase"/>
    <property type="match status" value="1"/>
</dbReference>
<dbReference type="SUPFAM" id="SSF52972">
    <property type="entry name" value="ITPase-like"/>
    <property type="match status" value="1"/>
</dbReference>
<gene>
    <name evidence="9" type="primary">rdgB</name>
    <name evidence="9" type="ORF">V7S74_09455</name>
</gene>
<keyword evidence="6 7" id="KW-0546">Nucleotide metabolism</keyword>
<name>A0ABW8SX83_9BACT</name>
<dbReference type="HAMAP" id="MF_01405">
    <property type="entry name" value="Non_canon_purine_NTPase"/>
    <property type="match status" value="1"/>
</dbReference>
<evidence type="ECO:0000313" key="9">
    <source>
        <dbReference type="EMBL" id="MFL0206969.1"/>
    </source>
</evidence>
<feature type="binding site" evidence="7">
    <location>
        <begin position="178"/>
        <end position="179"/>
    </location>
    <ligand>
        <name>substrate</name>
    </ligand>
</feature>
<dbReference type="InterPro" id="IPR029001">
    <property type="entry name" value="ITPase-like_fam"/>
</dbReference>
<feature type="active site" description="Proton acceptor" evidence="7">
    <location>
        <position position="70"/>
    </location>
</feature>
<organism evidence="9 10">
    <name type="scientific">Aquirufa novilacunae</name>
    <dbReference type="NCBI Taxonomy" id="3139305"/>
    <lineage>
        <taxon>Bacteria</taxon>
        <taxon>Pseudomonadati</taxon>
        <taxon>Bacteroidota</taxon>
        <taxon>Cytophagia</taxon>
        <taxon>Cytophagales</taxon>
        <taxon>Flectobacillaceae</taxon>
        <taxon>Aquirufa</taxon>
    </lineage>
</organism>
<reference evidence="9 10" key="1">
    <citation type="submission" date="2024-07" db="EMBL/GenBank/DDBJ databases">
        <authorList>
            <person name="Pitt A."/>
            <person name="Hahn M.W."/>
        </authorList>
    </citation>
    <scope>NUCLEOTIDE SEQUENCE [LARGE SCALE GENOMIC DNA]</scope>
    <source>
        <strain evidence="9 10">2-AUSEE-184A6</strain>
    </source>
</reference>
<dbReference type="PANTHER" id="PTHR11067:SF9">
    <property type="entry name" value="INOSINE TRIPHOSPHATE PYROPHOSPHATASE"/>
    <property type="match status" value="1"/>
</dbReference>
<dbReference type="InterPro" id="IPR002637">
    <property type="entry name" value="RdgB/HAM1"/>
</dbReference>
<keyword evidence="2 7" id="KW-0479">Metal-binding</keyword>
<dbReference type="CDD" id="cd00515">
    <property type="entry name" value="HAM1"/>
    <property type="match status" value="1"/>
</dbReference>
<feature type="binding site" evidence="7">
    <location>
        <position position="71"/>
    </location>
    <ligand>
        <name>substrate</name>
    </ligand>
</feature>
<dbReference type="RefSeq" id="WP_406778514.1">
    <property type="nucleotide sequence ID" value="NZ_JBEWZG010000003.1"/>
</dbReference>
<sequence>MHPVIYLATQNKHKVEELSSLLQDHFTVRDLSTLNLTEEIPETGSTLAENSLQKAQYIAEKFQVTCLADDSGLEVDSLGGAPGVYSARYAGEPKNDQANLELLLQNLQGKDTRKARFVTVLTYHHQGVYHQFEGEIRGEIVEAPRGNQGFGYDPVFQPEKENRTFAEMTLSEKNQIAHRARALEKFKIFLDEIQKCADE</sequence>
<evidence type="ECO:0000256" key="8">
    <source>
        <dbReference type="RuleBase" id="RU003781"/>
    </source>
</evidence>
<comment type="catalytic activity">
    <reaction evidence="7">
        <text>ITP + H2O = IMP + diphosphate + H(+)</text>
        <dbReference type="Rhea" id="RHEA:29399"/>
        <dbReference type="ChEBI" id="CHEBI:15377"/>
        <dbReference type="ChEBI" id="CHEBI:15378"/>
        <dbReference type="ChEBI" id="CHEBI:33019"/>
        <dbReference type="ChEBI" id="CHEBI:58053"/>
        <dbReference type="ChEBI" id="CHEBI:61402"/>
        <dbReference type="EC" id="3.6.1.66"/>
    </reaction>
</comment>
<evidence type="ECO:0000256" key="1">
    <source>
        <dbReference type="ARBA" id="ARBA00008023"/>
    </source>
</evidence>
<dbReference type="GO" id="GO:0036220">
    <property type="term" value="F:ITP diphosphatase activity"/>
    <property type="evidence" value="ECO:0007669"/>
    <property type="project" value="UniProtKB-EC"/>
</dbReference>
<keyword evidence="4 7" id="KW-0378">Hydrolase</keyword>
<feature type="binding site" evidence="7">
    <location>
        <position position="70"/>
    </location>
    <ligand>
        <name>Mg(2+)</name>
        <dbReference type="ChEBI" id="CHEBI:18420"/>
    </ligand>
</feature>
<comment type="function">
    <text evidence="7">Pyrophosphatase that catalyzes the hydrolysis of nucleoside triphosphates to their monophosphate derivatives, with a high preference for the non-canonical purine nucleotides XTP (xanthosine triphosphate), dITP (deoxyinosine triphosphate) and ITP. Seems to function as a house-cleaning enzyme that removes non-canonical purine nucleotides from the nucleotide pool, thus preventing their incorporation into DNA/RNA and avoiding chromosomal lesions.</text>
</comment>
<evidence type="ECO:0000256" key="7">
    <source>
        <dbReference type="HAMAP-Rule" id="MF_01405"/>
    </source>
</evidence>
<protein>
    <recommendedName>
        <fullName evidence="7">dITP/XTP pyrophosphatase</fullName>
        <ecNumber evidence="7">3.6.1.66</ecNumber>
    </recommendedName>
    <alternativeName>
        <fullName evidence="7">Non-canonical purine NTP pyrophosphatase</fullName>
    </alternativeName>
    <alternativeName>
        <fullName evidence="7">Non-standard purine NTP pyrophosphatase</fullName>
    </alternativeName>
    <alternativeName>
        <fullName evidence="7">Nucleoside-triphosphate diphosphatase</fullName>
    </alternativeName>
    <alternativeName>
        <fullName evidence="7">Nucleoside-triphosphate pyrophosphatase</fullName>
        <shortName evidence="7">NTPase</shortName>
    </alternativeName>
</protein>
<evidence type="ECO:0000256" key="5">
    <source>
        <dbReference type="ARBA" id="ARBA00022842"/>
    </source>
</evidence>
<evidence type="ECO:0000256" key="3">
    <source>
        <dbReference type="ARBA" id="ARBA00022741"/>
    </source>
</evidence>
<feature type="binding site" evidence="7">
    <location>
        <begin position="150"/>
        <end position="153"/>
    </location>
    <ligand>
        <name>substrate</name>
    </ligand>
</feature>
<dbReference type="Proteomes" id="UP001623559">
    <property type="component" value="Unassembled WGS sequence"/>
</dbReference>
<comment type="caution">
    <text evidence="7">Lacks conserved residue(s) required for the propagation of feature annotation.</text>
</comment>
<comment type="cofactor">
    <cofactor evidence="7">
        <name>Mg(2+)</name>
        <dbReference type="ChEBI" id="CHEBI:18420"/>
    </cofactor>
    <text evidence="7">Binds 1 Mg(2+) ion per subunit.</text>
</comment>
<feature type="binding site" evidence="7">
    <location>
        <begin position="9"/>
        <end position="14"/>
    </location>
    <ligand>
        <name>substrate</name>
    </ligand>
</feature>
<comment type="similarity">
    <text evidence="1 7 8">Belongs to the HAM1 NTPase family.</text>
</comment>
<dbReference type="PANTHER" id="PTHR11067">
    <property type="entry name" value="INOSINE TRIPHOSPHATE PYROPHOSPHATASE/HAM1 PROTEIN"/>
    <property type="match status" value="1"/>
</dbReference>
<keyword evidence="3 7" id="KW-0547">Nucleotide-binding</keyword>
<feature type="binding site" evidence="7">
    <location>
        <position position="173"/>
    </location>
    <ligand>
        <name>substrate</name>
    </ligand>
</feature>
<comment type="subunit">
    <text evidence="7">Homodimer.</text>
</comment>
<comment type="catalytic activity">
    <reaction evidence="7">
        <text>XTP + H2O = XMP + diphosphate + H(+)</text>
        <dbReference type="Rhea" id="RHEA:28610"/>
        <dbReference type="ChEBI" id="CHEBI:15377"/>
        <dbReference type="ChEBI" id="CHEBI:15378"/>
        <dbReference type="ChEBI" id="CHEBI:33019"/>
        <dbReference type="ChEBI" id="CHEBI:57464"/>
        <dbReference type="ChEBI" id="CHEBI:61314"/>
        <dbReference type="EC" id="3.6.1.66"/>
    </reaction>
</comment>
<dbReference type="Pfam" id="PF01725">
    <property type="entry name" value="Ham1p_like"/>
    <property type="match status" value="1"/>
</dbReference>
<dbReference type="InterPro" id="IPR020922">
    <property type="entry name" value="dITP/XTP_pyrophosphatase"/>
</dbReference>
<evidence type="ECO:0000313" key="10">
    <source>
        <dbReference type="Proteomes" id="UP001623559"/>
    </source>
</evidence>
<comment type="catalytic activity">
    <reaction evidence="7">
        <text>dITP + H2O = dIMP + diphosphate + H(+)</text>
        <dbReference type="Rhea" id="RHEA:28342"/>
        <dbReference type="ChEBI" id="CHEBI:15377"/>
        <dbReference type="ChEBI" id="CHEBI:15378"/>
        <dbReference type="ChEBI" id="CHEBI:33019"/>
        <dbReference type="ChEBI" id="CHEBI:61194"/>
        <dbReference type="ChEBI" id="CHEBI:61382"/>
        <dbReference type="EC" id="3.6.1.66"/>
    </reaction>
</comment>
<dbReference type="EC" id="3.6.1.66" evidence="7"/>
<dbReference type="Gene3D" id="3.90.950.10">
    <property type="match status" value="1"/>
</dbReference>
<dbReference type="EMBL" id="JBEWZG010000003">
    <property type="protein sequence ID" value="MFL0206969.1"/>
    <property type="molecule type" value="Genomic_DNA"/>
</dbReference>
<accession>A0ABW8SX83</accession>